<dbReference type="EMBL" id="AUXZ01000070">
    <property type="protein sequence ID" value="KZN50885.1"/>
    <property type="molecule type" value="Genomic_DNA"/>
</dbReference>
<dbReference type="PATRIC" id="fig|1365251.3.peg.2150"/>
<accession>A0A167EKE0</accession>
<name>A0A167EKE0_9GAMM</name>
<evidence type="ECO:0000313" key="3">
    <source>
        <dbReference type="Proteomes" id="UP000076503"/>
    </source>
</evidence>
<keyword evidence="1" id="KW-0732">Signal</keyword>
<reference evidence="2 3" key="1">
    <citation type="submission" date="2013-07" db="EMBL/GenBank/DDBJ databases">
        <title>Comparative Genomic and Metabolomic Analysis of Twelve Strains of Pseudoalteromonas luteoviolacea.</title>
        <authorList>
            <person name="Vynne N.G."/>
            <person name="Mansson M."/>
            <person name="Gram L."/>
        </authorList>
    </citation>
    <scope>NUCLEOTIDE SEQUENCE [LARGE SCALE GENOMIC DNA]</scope>
    <source>
        <strain evidence="2 3">H33</strain>
    </source>
</reference>
<dbReference type="OrthoDB" id="6311056at2"/>
<dbReference type="Proteomes" id="UP000076503">
    <property type="component" value="Unassembled WGS sequence"/>
</dbReference>
<feature type="signal peptide" evidence="1">
    <location>
        <begin position="1"/>
        <end position="25"/>
    </location>
</feature>
<organism evidence="2 3">
    <name type="scientific">Pseudoalteromonas luteoviolacea H33</name>
    <dbReference type="NCBI Taxonomy" id="1365251"/>
    <lineage>
        <taxon>Bacteria</taxon>
        <taxon>Pseudomonadati</taxon>
        <taxon>Pseudomonadota</taxon>
        <taxon>Gammaproteobacteria</taxon>
        <taxon>Alteromonadales</taxon>
        <taxon>Pseudoalteromonadaceae</taxon>
        <taxon>Pseudoalteromonas</taxon>
    </lineage>
</organism>
<feature type="chain" id="PRO_5007885841" description="Ricin B lectin domain-containing protein" evidence="1">
    <location>
        <begin position="26"/>
        <end position="287"/>
    </location>
</feature>
<evidence type="ECO:0000256" key="1">
    <source>
        <dbReference type="SAM" id="SignalP"/>
    </source>
</evidence>
<evidence type="ECO:0008006" key="4">
    <source>
        <dbReference type="Google" id="ProtNLM"/>
    </source>
</evidence>
<sequence>MKTKIKNIVQLLVAIAGSSMTSAFAQSSEPMSCQWQFDQQNEVAIHESLLCNNPVGSSSSDLLIAKKVNIPSQGFCSVNWLDGYRSELKGSIQVTGEKSACYGSAVSFKPAPRSRIVNGVTESLLDCSWTPKGNNTHQLMCNTNQGQALNLPIATKLQQKNSGSCYMIFNENSLKHIDGGTVVIDNAPRTDACDIGPAYFRAYPQKRVVNGFEQTLLQCEWRNQSEQVSMKYCTGAQGWNGDVAVAYRVGASTHSLVDALNEGLTNGQLIEDKSLNSTNPPLYFSAY</sequence>
<gene>
    <name evidence="2" type="ORF">N476_14685</name>
</gene>
<comment type="caution">
    <text evidence="2">The sequence shown here is derived from an EMBL/GenBank/DDBJ whole genome shotgun (WGS) entry which is preliminary data.</text>
</comment>
<dbReference type="RefSeq" id="WP_063361663.1">
    <property type="nucleotide sequence ID" value="NZ_AUXZ01000070.1"/>
</dbReference>
<dbReference type="AlphaFoldDB" id="A0A167EKE0"/>
<protein>
    <recommendedName>
        <fullName evidence="4">Ricin B lectin domain-containing protein</fullName>
    </recommendedName>
</protein>
<evidence type="ECO:0000313" key="2">
    <source>
        <dbReference type="EMBL" id="KZN50885.1"/>
    </source>
</evidence>
<proteinExistence type="predicted"/>